<feature type="region of interest" description="Disordered" evidence="1">
    <location>
        <begin position="76"/>
        <end position="101"/>
    </location>
</feature>
<organism evidence="2 3">
    <name type="scientific">Sphagnum troendelagicum</name>
    <dbReference type="NCBI Taxonomy" id="128251"/>
    <lineage>
        <taxon>Eukaryota</taxon>
        <taxon>Viridiplantae</taxon>
        <taxon>Streptophyta</taxon>
        <taxon>Embryophyta</taxon>
        <taxon>Bryophyta</taxon>
        <taxon>Sphagnophytina</taxon>
        <taxon>Sphagnopsida</taxon>
        <taxon>Sphagnales</taxon>
        <taxon>Sphagnaceae</taxon>
        <taxon>Sphagnum</taxon>
    </lineage>
</organism>
<evidence type="ECO:0000313" key="2">
    <source>
        <dbReference type="EMBL" id="CAK9195001.1"/>
    </source>
</evidence>
<evidence type="ECO:0000256" key="1">
    <source>
        <dbReference type="SAM" id="MobiDB-lite"/>
    </source>
</evidence>
<dbReference type="PANTHER" id="PTHR36063:SF1">
    <property type="entry name" value="ARABIDOPSIS THALIANA GENOMIC DNA, CHROMOSOME 5, P1 CLONE:MOK16"/>
    <property type="match status" value="1"/>
</dbReference>
<evidence type="ECO:0000313" key="3">
    <source>
        <dbReference type="Proteomes" id="UP001497512"/>
    </source>
</evidence>
<protein>
    <submittedName>
        <fullName evidence="2">Uncharacterized protein</fullName>
    </submittedName>
</protein>
<reference evidence="2" key="1">
    <citation type="submission" date="2024-02" db="EMBL/GenBank/DDBJ databases">
        <authorList>
            <consortium name="ELIXIR-Norway"/>
            <consortium name="Elixir Norway"/>
        </authorList>
    </citation>
    <scope>NUCLEOTIDE SEQUENCE</scope>
</reference>
<keyword evidence="3" id="KW-1185">Reference proteome</keyword>
<dbReference type="PANTHER" id="PTHR36063">
    <property type="entry name" value="ARABIDOPSIS THALIANA GENOMIC DNA, CHROMOSOME 5, P1 CLONE:MOK16"/>
    <property type="match status" value="1"/>
</dbReference>
<sequence>MGKRSLGTSSWFEIAPPQIITVERCSPRQRTLETILEKVAAMGLAMETAPPQIITVERCSPRPSTLDTIAEESMMNMSAGAGGGGGQQHLSSSSSSSSSSSATDVLIPMTLKWGENTANSRLAVGFLAFN</sequence>
<dbReference type="EMBL" id="OZ019902">
    <property type="protein sequence ID" value="CAK9195001.1"/>
    <property type="molecule type" value="Genomic_DNA"/>
</dbReference>
<gene>
    <name evidence="2" type="ORF">CSSPTR1EN2_LOCUS2806</name>
</gene>
<dbReference type="Proteomes" id="UP001497512">
    <property type="component" value="Chromosome 10"/>
</dbReference>
<accession>A0ABP0TF44</accession>
<proteinExistence type="predicted"/>
<feature type="compositionally biased region" description="Low complexity" evidence="1">
    <location>
        <begin position="91"/>
        <end position="101"/>
    </location>
</feature>
<name>A0ABP0TF44_9BRYO</name>